<dbReference type="PANTHER" id="PTHR42923">
    <property type="entry name" value="PROTOPORPHYRINOGEN OXIDASE"/>
    <property type="match status" value="1"/>
</dbReference>
<keyword evidence="6" id="KW-0963">Cytoplasm</keyword>
<dbReference type="Gene3D" id="1.10.3110.10">
    <property type="entry name" value="protoporphyrinogen ix oxidase, domain 3"/>
    <property type="match status" value="1"/>
</dbReference>
<keyword evidence="3 6" id="KW-0274">FAD</keyword>
<dbReference type="PRINTS" id="PR00419">
    <property type="entry name" value="ADXRDTASE"/>
</dbReference>
<dbReference type="InterPro" id="IPR036188">
    <property type="entry name" value="FAD/NAD-bd_sf"/>
</dbReference>
<comment type="cofactor">
    <cofactor evidence="1 6">
        <name>FAD</name>
        <dbReference type="ChEBI" id="CHEBI:57692"/>
    </cofactor>
</comment>
<dbReference type="SUPFAM" id="SSF51905">
    <property type="entry name" value="FAD/NAD(P)-binding domain"/>
    <property type="match status" value="1"/>
</dbReference>
<keyword evidence="5 6" id="KW-0350">Heme biosynthesis</keyword>
<dbReference type="NCBIfam" id="TIGR00562">
    <property type="entry name" value="proto_IX_ox"/>
    <property type="match status" value="1"/>
</dbReference>
<comment type="caution">
    <text evidence="8">The sequence shown here is derived from an EMBL/GenBank/DDBJ whole genome shotgun (WGS) entry which is preliminary data.</text>
</comment>
<evidence type="ECO:0000256" key="4">
    <source>
        <dbReference type="ARBA" id="ARBA00023002"/>
    </source>
</evidence>
<dbReference type="RefSeq" id="WP_133465807.1">
    <property type="nucleotide sequence ID" value="NZ_SNWI01000007.1"/>
</dbReference>
<dbReference type="EC" id="1.3.3.15" evidence="6"/>
<feature type="domain" description="Amine oxidase" evidence="7">
    <location>
        <begin position="12"/>
        <end position="429"/>
    </location>
</feature>
<proteinExistence type="inferred from homology"/>
<dbReference type="Gene3D" id="3.90.660.20">
    <property type="entry name" value="Protoporphyrinogen oxidase, mitochondrial, domain 2"/>
    <property type="match status" value="1"/>
</dbReference>
<evidence type="ECO:0000256" key="2">
    <source>
        <dbReference type="ARBA" id="ARBA00022630"/>
    </source>
</evidence>
<evidence type="ECO:0000313" key="9">
    <source>
        <dbReference type="Proteomes" id="UP000294848"/>
    </source>
</evidence>
<accession>A0A4R6GUY4</accession>
<dbReference type="Proteomes" id="UP000294848">
    <property type="component" value="Unassembled WGS sequence"/>
</dbReference>
<dbReference type="GO" id="GO:0005737">
    <property type="term" value="C:cytoplasm"/>
    <property type="evidence" value="ECO:0007669"/>
    <property type="project" value="UniProtKB-SubCell"/>
</dbReference>
<reference evidence="8 9" key="1">
    <citation type="submission" date="2019-03" db="EMBL/GenBank/DDBJ databases">
        <title>Freshwater and sediment microbial communities from various areas in North America, analyzing microbe dynamics in response to fracking.</title>
        <authorList>
            <person name="Lamendella R."/>
        </authorList>
    </citation>
    <scope>NUCLEOTIDE SEQUENCE [LARGE SCALE GENOMIC DNA]</scope>
    <source>
        <strain evidence="8 9">114D</strain>
    </source>
</reference>
<dbReference type="AlphaFoldDB" id="A0A4R6GUY4"/>
<organism evidence="8 9">
    <name type="scientific">Sunxiuqinia elliptica</name>
    <dbReference type="NCBI Taxonomy" id="655355"/>
    <lineage>
        <taxon>Bacteria</taxon>
        <taxon>Pseudomonadati</taxon>
        <taxon>Bacteroidota</taxon>
        <taxon>Bacteroidia</taxon>
        <taxon>Marinilabiliales</taxon>
        <taxon>Prolixibacteraceae</taxon>
        <taxon>Sunxiuqinia</taxon>
    </lineage>
</organism>
<dbReference type="PANTHER" id="PTHR42923:SF3">
    <property type="entry name" value="PROTOPORPHYRINOGEN OXIDASE"/>
    <property type="match status" value="1"/>
</dbReference>
<gene>
    <name evidence="8" type="ORF">DET52_107199</name>
</gene>
<dbReference type="InterPro" id="IPR002937">
    <property type="entry name" value="Amino_oxidase"/>
</dbReference>
<dbReference type="InterPro" id="IPR004572">
    <property type="entry name" value="Protoporphyrinogen_oxidase"/>
</dbReference>
<dbReference type="GO" id="GO:0004729">
    <property type="term" value="F:oxygen-dependent protoporphyrinogen oxidase activity"/>
    <property type="evidence" value="ECO:0007669"/>
    <property type="project" value="UniProtKB-UniRule"/>
</dbReference>
<evidence type="ECO:0000256" key="5">
    <source>
        <dbReference type="ARBA" id="ARBA00023133"/>
    </source>
</evidence>
<dbReference type="EMBL" id="SNWI01000007">
    <property type="protein sequence ID" value="TDN99067.1"/>
    <property type="molecule type" value="Genomic_DNA"/>
</dbReference>
<comment type="subcellular location">
    <subcellularLocation>
        <location evidence="6">Cytoplasm</location>
    </subcellularLocation>
</comment>
<protein>
    <recommendedName>
        <fullName evidence="6">Coproporphyrinogen III oxidase</fullName>
        <ecNumber evidence="6">1.3.3.15</ecNumber>
    </recommendedName>
</protein>
<dbReference type="Gene3D" id="3.50.50.60">
    <property type="entry name" value="FAD/NAD(P)-binding domain"/>
    <property type="match status" value="1"/>
</dbReference>
<evidence type="ECO:0000256" key="3">
    <source>
        <dbReference type="ARBA" id="ARBA00022827"/>
    </source>
</evidence>
<evidence type="ECO:0000259" key="7">
    <source>
        <dbReference type="Pfam" id="PF01593"/>
    </source>
</evidence>
<dbReference type="OrthoDB" id="9805195at2"/>
<evidence type="ECO:0000313" key="8">
    <source>
        <dbReference type="EMBL" id="TDN99067.1"/>
    </source>
</evidence>
<evidence type="ECO:0000256" key="1">
    <source>
        <dbReference type="ARBA" id="ARBA00001974"/>
    </source>
</evidence>
<dbReference type="Pfam" id="PF01593">
    <property type="entry name" value="Amino_oxidase"/>
    <property type="match status" value="1"/>
</dbReference>
<comment type="pathway">
    <text evidence="6">Porphyrin-containing compound metabolism; protoheme biosynthesis.</text>
</comment>
<sequence length="453" mass="50260">MNQKVAVIGAGLTGLTTAYYLRKKGFDVTVFEQADRVGGVIESVVEKDFIYENGPSTGVLGQPEAVALIEELGDACQLEIADEDAKFRWIWKGNRWHALPSGLMGGIQTPLFSWYDKFRILGEPFRKKGTNPDETLAALVRRRMGESFLKYAIDPFILGIYSGDPEKLVVRYALPKLYQLEQKYGSFIGGAIKKAREPKSDWDKKATREVFSMQGGLTSLIKALANAIGAEQIRLSQKGLIVERENDQYVVRKEDETLGTFDRLVSTVGGHALRKLFPFFPLAELEKIEAMPYARVAQVSVGFKKWEGIPIKAFGGLVPFYENRDVLGVLFLSSFLKGRAPEGGALLSTFLGGVRKPEMVDLDDDSIKALVEKELKSMLGLTKWQPDLLVINRYQHAIPQYGLESADRLAAITKLESQYPGLLLGGNIRDGIGMADRMKQGRQLAEIIGDSSN</sequence>
<dbReference type="UniPathway" id="UPA00252"/>
<keyword evidence="4 6" id="KW-0560">Oxidoreductase</keyword>
<comment type="function">
    <text evidence="6">Involved in coproporphyrin-dependent heme b biosynthesis. Catalyzes the oxidation of coproporphyrinogen III to coproporphyrin III.</text>
</comment>
<dbReference type="InterPro" id="IPR050464">
    <property type="entry name" value="Zeta_carotene_desat/Oxidored"/>
</dbReference>
<name>A0A4R6GUY4_9BACT</name>
<comment type="similarity">
    <text evidence="6">Belongs to the protoporphyrinogen/coproporphyrinogen oxidase family. Coproporphyrinogen III oxidase subfamily.</text>
</comment>
<evidence type="ECO:0000256" key="6">
    <source>
        <dbReference type="RuleBase" id="RU364052"/>
    </source>
</evidence>
<dbReference type="SUPFAM" id="SSF54373">
    <property type="entry name" value="FAD-linked reductases, C-terminal domain"/>
    <property type="match status" value="1"/>
</dbReference>
<keyword evidence="2 6" id="KW-0285">Flavoprotein</keyword>
<comment type="catalytic activity">
    <reaction evidence="6">
        <text>coproporphyrinogen III + 3 O2 = coproporphyrin III + 3 H2O2</text>
        <dbReference type="Rhea" id="RHEA:43436"/>
        <dbReference type="ChEBI" id="CHEBI:15379"/>
        <dbReference type="ChEBI" id="CHEBI:16240"/>
        <dbReference type="ChEBI" id="CHEBI:57309"/>
        <dbReference type="ChEBI" id="CHEBI:131725"/>
        <dbReference type="EC" id="1.3.3.15"/>
    </reaction>
</comment>
<dbReference type="GO" id="GO:0006783">
    <property type="term" value="P:heme biosynthetic process"/>
    <property type="evidence" value="ECO:0007669"/>
    <property type="project" value="UniProtKB-UniRule"/>
</dbReference>